<dbReference type="AlphaFoldDB" id="A0A644YME3"/>
<evidence type="ECO:0000313" key="1">
    <source>
        <dbReference type="EMBL" id="MPM29051.1"/>
    </source>
</evidence>
<protein>
    <submittedName>
        <fullName evidence="1">Uncharacterized protein</fullName>
    </submittedName>
</protein>
<sequence>MVIEMHVMRYKNATIQCVVDEITYVFKIRSLFDVLVPDSRQLLDDIRYFPAGIDGYIDFLNYFAVLKQGTPELNDPISSLEAGSRCLKIDNGIGFLHKNNLLNKQKHLLFRYFFPQDFP</sequence>
<gene>
    <name evidence="1" type="ORF">SDC9_75590</name>
</gene>
<organism evidence="1">
    <name type="scientific">bioreactor metagenome</name>
    <dbReference type="NCBI Taxonomy" id="1076179"/>
    <lineage>
        <taxon>unclassified sequences</taxon>
        <taxon>metagenomes</taxon>
        <taxon>ecological metagenomes</taxon>
    </lineage>
</organism>
<accession>A0A644YME3</accession>
<reference evidence="1" key="1">
    <citation type="submission" date="2019-08" db="EMBL/GenBank/DDBJ databases">
        <authorList>
            <person name="Kucharzyk K."/>
            <person name="Murdoch R.W."/>
            <person name="Higgins S."/>
            <person name="Loffler F."/>
        </authorList>
    </citation>
    <scope>NUCLEOTIDE SEQUENCE</scope>
</reference>
<dbReference type="EMBL" id="VSSQ01005411">
    <property type="protein sequence ID" value="MPM29051.1"/>
    <property type="molecule type" value="Genomic_DNA"/>
</dbReference>
<comment type="caution">
    <text evidence="1">The sequence shown here is derived from an EMBL/GenBank/DDBJ whole genome shotgun (WGS) entry which is preliminary data.</text>
</comment>
<proteinExistence type="predicted"/>
<name>A0A644YME3_9ZZZZ</name>